<organism evidence="1">
    <name type="scientific">Rhizophagus irregularis (strain DAOM 181602 / DAOM 197198 / MUCL 43194)</name>
    <name type="common">Arbuscular mycorrhizal fungus</name>
    <name type="synonym">Glomus intraradices</name>
    <dbReference type="NCBI Taxonomy" id="747089"/>
    <lineage>
        <taxon>Eukaryota</taxon>
        <taxon>Fungi</taxon>
        <taxon>Fungi incertae sedis</taxon>
        <taxon>Mucoromycota</taxon>
        <taxon>Glomeromycotina</taxon>
        <taxon>Glomeromycetes</taxon>
        <taxon>Glomerales</taxon>
        <taxon>Glomeraceae</taxon>
        <taxon>Rhizophagus</taxon>
    </lineage>
</organism>
<protein>
    <submittedName>
        <fullName evidence="1">Uncharacterized protein</fullName>
    </submittedName>
</protein>
<dbReference type="AlphaFoldDB" id="U9SV04"/>
<evidence type="ECO:0000313" key="1">
    <source>
        <dbReference type="EMBL" id="ERZ97872.1"/>
    </source>
</evidence>
<dbReference type="EMBL" id="KI299236">
    <property type="protein sequence ID" value="ERZ97872.1"/>
    <property type="molecule type" value="Genomic_DNA"/>
</dbReference>
<name>U9SV04_RHIID</name>
<dbReference type="HOGENOM" id="CLU_1497000_0_0_1"/>
<accession>U9SV04</accession>
<gene>
    <name evidence="1" type="ORF">GLOINDRAFT_88767</name>
</gene>
<dbReference type="VEuPathDB" id="FungiDB:RhiirFUN_021963"/>
<sequence length="180" mass="21382">MHIFPRSCGYSDSQSRRELGCPKISAGRNCLRFFLKTSWYKRFLIEYLQFKKTKILTGLKLCNTFWRQTTRKCFPCHHEAADAKNTSALCYFRIWMRRHLSNFVQKAKKSNSSTVEMKYIKQIKFSEIMLNLKVKSGCSQDSQQKIQIMKLMLLLNEIKREKNSIKIMNIPARPLEREQK</sequence>
<proteinExistence type="predicted"/>
<reference evidence="1" key="1">
    <citation type="submission" date="2013-07" db="EMBL/GenBank/DDBJ databases">
        <title>The genome of an arbuscular mycorrhizal fungus provides insights into the evolution of the oldest plant symbiosis.</title>
        <authorList>
            <consortium name="DOE Joint Genome Institute"/>
            <person name="Tisserant E."/>
            <person name="Malbreil M."/>
            <person name="Kuo A."/>
            <person name="Kohler A."/>
            <person name="Symeonidi A."/>
            <person name="Balestrini R."/>
            <person name="Charron P."/>
            <person name="Duensing N."/>
            <person name="Frei-dit-Frey N."/>
            <person name="Gianinazzi-Pearson V."/>
            <person name="Gilbert B."/>
            <person name="Handa Y."/>
            <person name="Hijri M."/>
            <person name="Kaul R."/>
            <person name="Kawaguchi M."/>
            <person name="Krajinski F."/>
            <person name="Lammers P."/>
            <person name="Lapierre D."/>
            <person name="Masclaux F.G."/>
            <person name="Murat C."/>
            <person name="Morin E."/>
            <person name="Ndikumana S."/>
            <person name="Pagni M."/>
            <person name="Petitpierre D."/>
            <person name="Requena N."/>
            <person name="Rosikiewicz P."/>
            <person name="Riley R."/>
            <person name="Saito K."/>
            <person name="San Clemente H."/>
            <person name="Shapiro H."/>
            <person name="van Tuinen D."/>
            <person name="Becard G."/>
            <person name="Bonfante P."/>
            <person name="Paszkowski U."/>
            <person name="Shachar-Hill Y."/>
            <person name="Young J.P."/>
            <person name="Sanders I.R."/>
            <person name="Henrissat B."/>
            <person name="Rensing S.A."/>
            <person name="Grigoriev I.V."/>
            <person name="Corradi N."/>
            <person name="Roux C."/>
            <person name="Martin F."/>
        </authorList>
    </citation>
    <scope>NUCLEOTIDE SEQUENCE</scope>
    <source>
        <strain evidence="1">DAOM 197198</strain>
    </source>
</reference>